<keyword evidence="2 5" id="KW-0217">Developmental protein</keyword>
<dbReference type="InterPro" id="IPR012474">
    <property type="entry name" value="Frigida"/>
</dbReference>
<protein>
    <recommendedName>
        <fullName evidence="5">FRIGIDA-like protein</fullName>
    </recommendedName>
</protein>
<dbReference type="GO" id="GO:0009908">
    <property type="term" value="P:flower development"/>
    <property type="evidence" value="ECO:0007669"/>
    <property type="project" value="UniProtKB-KW"/>
</dbReference>
<dbReference type="Pfam" id="PF07899">
    <property type="entry name" value="Frigida"/>
    <property type="match status" value="2"/>
</dbReference>
<dbReference type="Proteomes" id="UP001415857">
    <property type="component" value="Unassembled WGS sequence"/>
</dbReference>
<sequence>MDIGKCCLRSKGIEAISELPPAPLTKQQRVTGLWKAASISERYSLFQDAIYGQSCASSGRLGFRPPFEHSKSMTNDVQICCQYTQFFNKSEAAVELPGNVAINNPSSANIQLPVTMDGKNLQMLLNKRWNEHDSMHDEVLTVLRQTSDPAKLVLDAMQGFYPMHLENGNMDVEVSVIRRSCILFLEQLMKVSPEIRPHVKEGAMKLSFDWMTKMRPTAENYLEVLGFLLLVASYGLVSAFDEEELVSLLQIVAKHRQAPELCRVLGLADMMPYFINNLITRKQNLDAIRFIYACELVDKFPPVPLLKDYMKFSKMDAKKLFMNGNTSLEAQNEATNKRISDLRAVIRCIEDHKLGCKDLYKNLEKFIAQLEQKMKNCTSTAPTPAPNGRLRQKNKKKLRSTTPSQVEIKQSTSDGTSWILLPSKCVKKRDLAKFVLDKIKQLYPLNLEGDKGMNFIALKRCILSLEQLMNVSPLIKPHVKEEAMKFAVDCKVKLNEKIEGHSLYVLGFLQLLATYRLASSFDVDELLGLFYNIYRRKQAPALFQVLGLTDKIPDFIQNLIEKEQQPLEAIRYIYKLKLVDKFSPIHILEDYFSHSKKLAEELCEKGNNSLEAQIRAIDKEVAALRAVVRCTAEYKLGPKYSPEILKERCEQLEKTKAGILKVLYSEGRGGPWSEYKSKLRQNQTRQSKRKCFSPTTTSAASTPAPSTSIIPTPGVAPEAQLQEQSGDKRPRISVSAEAAPCDSINATSTIHSIQQQQPCQQPAGLFTNHHEPYLTTSATQYSLSSFPPVNQNMRSCTQNSTPYYPPFRQPCNYNRPMLFNGPWDEHRAPGHHVGPAPFGSYGLPPPQYNPSSYP</sequence>
<feature type="compositionally biased region" description="Basic residues" evidence="6">
    <location>
        <begin position="390"/>
        <end position="399"/>
    </location>
</feature>
<evidence type="ECO:0000256" key="6">
    <source>
        <dbReference type="SAM" id="MobiDB-lite"/>
    </source>
</evidence>
<feature type="region of interest" description="Disordered" evidence="6">
    <location>
        <begin position="377"/>
        <end position="407"/>
    </location>
</feature>
<keyword evidence="3 5" id="KW-0221">Differentiation</keyword>
<evidence type="ECO:0000256" key="1">
    <source>
        <dbReference type="ARBA" id="ARBA00008956"/>
    </source>
</evidence>
<evidence type="ECO:0000256" key="5">
    <source>
        <dbReference type="RuleBase" id="RU364012"/>
    </source>
</evidence>
<feature type="compositionally biased region" description="Low complexity" evidence="6">
    <location>
        <begin position="693"/>
        <end position="713"/>
    </location>
</feature>
<organism evidence="7 8">
    <name type="scientific">Liquidambar formosana</name>
    <name type="common">Formosan gum</name>
    <dbReference type="NCBI Taxonomy" id="63359"/>
    <lineage>
        <taxon>Eukaryota</taxon>
        <taxon>Viridiplantae</taxon>
        <taxon>Streptophyta</taxon>
        <taxon>Embryophyta</taxon>
        <taxon>Tracheophyta</taxon>
        <taxon>Spermatophyta</taxon>
        <taxon>Magnoliopsida</taxon>
        <taxon>eudicotyledons</taxon>
        <taxon>Gunneridae</taxon>
        <taxon>Pentapetalae</taxon>
        <taxon>Saxifragales</taxon>
        <taxon>Altingiaceae</taxon>
        <taxon>Liquidambar</taxon>
    </lineage>
</organism>
<name>A0AAP0SBZ5_LIQFO</name>
<dbReference type="AlphaFoldDB" id="A0AAP0SBZ5"/>
<gene>
    <name evidence="7" type="ORF">L1049_019674</name>
</gene>
<reference evidence="7 8" key="1">
    <citation type="journal article" date="2024" name="Plant J.">
        <title>Genome sequences and population genomics reveal climatic adaptation and genomic divergence between two closely related sweetgum species.</title>
        <authorList>
            <person name="Xu W.Q."/>
            <person name="Ren C.Q."/>
            <person name="Zhang X.Y."/>
            <person name="Comes H.P."/>
            <person name="Liu X.H."/>
            <person name="Li Y.G."/>
            <person name="Kettle C.J."/>
            <person name="Jalonen R."/>
            <person name="Gaisberger H."/>
            <person name="Ma Y.Z."/>
            <person name="Qiu Y.X."/>
        </authorList>
    </citation>
    <scope>NUCLEOTIDE SEQUENCE [LARGE SCALE GENOMIC DNA]</scope>
    <source>
        <strain evidence="7">Hangzhou</strain>
    </source>
</reference>
<proteinExistence type="inferred from homology"/>
<evidence type="ECO:0000256" key="4">
    <source>
        <dbReference type="ARBA" id="ARBA00023089"/>
    </source>
</evidence>
<evidence type="ECO:0000313" key="8">
    <source>
        <dbReference type="Proteomes" id="UP001415857"/>
    </source>
</evidence>
<keyword evidence="8" id="KW-1185">Reference proteome</keyword>
<feature type="region of interest" description="Disordered" evidence="6">
    <location>
        <begin position="679"/>
        <end position="714"/>
    </location>
</feature>
<dbReference type="PANTHER" id="PTHR31791">
    <property type="entry name" value="FRIGIDA-LIKE PROTEIN 3-RELATED"/>
    <property type="match status" value="1"/>
</dbReference>
<evidence type="ECO:0000256" key="2">
    <source>
        <dbReference type="ARBA" id="ARBA00022473"/>
    </source>
</evidence>
<dbReference type="PANTHER" id="PTHR31791:SF60">
    <property type="entry name" value="FRIGIDA-LIKE PROTEIN 5"/>
    <property type="match status" value="1"/>
</dbReference>
<evidence type="ECO:0000256" key="3">
    <source>
        <dbReference type="ARBA" id="ARBA00022782"/>
    </source>
</evidence>
<comment type="similarity">
    <text evidence="1 5">Belongs to the Frigida family.</text>
</comment>
<dbReference type="GO" id="GO:0030154">
    <property type="term" value="P:cell differentiation"/>
    <property type="evidence" value="ECO:0007669"/>
    <property type="project" value="UniProtKB-KW"/>
</dbReference>
<comment type="caution">
    <text evidence="7">The sequence shown here is derived from an EMBL/GenBank/DDBJ whole genome shotgun (WGS) entry which is preliminary data.</text>
</comment>
<dbReference type="EMBL" id="JBBPBK010000001">
    <property type="protein sequence ID" value="KAK9291725.1"/>
    <property type="molecule type" value="Genomic_DNA"/>
</dbReference>
<keyword evidence="4 5" id="KW-0287">Flowering</keyword>
<accession>A0AAP0SBZ5</accession>
<evidence type="ECO:0000313" key="7">
    <source>
        <dbReference type="EMBL" id="KAK9291725.1"/>
    </source>
</evidence>